<gene>
    <name evidence="13" type="ORF">J0A65_03635</name>
</gene>
<keyword evidence="6 10" id="KW-0521">NADP</keyword>
<comment type="similarity">
    <text evidence="2 10">Belongs to the ketopantoate reductase family.</text>
</comment>
<dbReference type="Gene3D" id="3.40.50.720">
    <property type="entry name" value="NAD(P)-binding Rossmann-like Domain"/>
    <property type="match status" value="1"/>
</dbReference>
<dbReference type="Pfam" id="PF08546">
    <property type="entry name" value="ApbA_C"/>
    <property type="match status" value="1"/>
</dbReference>
<evidence type="ECO:0000256" key="4">
    <source>
        <dbReference type="ARBA" id="ARBA00019465"/>
    </source>
</evidence>
<evidence type="ECO:0000313" key="14">
    <source>
        <dbReference type="Proteomes" id="UP000663992"/>
    </source>
</evidence>
<dbReference type="SUPFAM" id="SSF51735">
    <property type="entry name" value="NAD(P)-binding Rossmann-fold domains"/>
    <property type="match status" value="1"/>
</dbReference>
<sequence>MNIVIVGQGAIGSALAARCEIQGLAYKVMGRTSTLQCIEWIAYQGERLAFLPESLEPHELKGNELIILPLKAYQILPAVTALKPYLTEQTMLLLHNGMGTQSEVEALLPDLPLALGITRMAVLKQDTQVTETGLGGSDLGWALAPANKANREQAEHLLSSILAPCQWHTQIAPLQWAKLAVNAVINPLTALHNISNGELAQPQYQAQIQALNEEIATLMQGLNIPGAQDIPSRLAQVINATAANFSSMHQDVLHGRPTEIDYINGYLLKEAERLGLALPHHLALWQKIHARQA</sequence>
<organism evidence="13 14">
    <name type="scientific">Bowmanella yangjiangensis</name>
    <dbReference type="NCBI Taxonomy" id="2811230"/>
    <lineage>
        <taxon>Bacteria</taxon>
        <taxon>Pseudomonadati</taxon>
        <taxon>Pseudomonadota</taxon>
        <taxon>Gammaproteobacteria</taxon>
        <taxon>Alteromonadales</taxon>
        <taxon>Alteromonadaceae</taxon>
        <taxon>Bowmanella</taxon>
    </lineage>
</organism>
<dbReference type="Proteomes" id="UP000663992">
    <property type="component" value="Unassembled WGS sequence"/>
</dbReference>
<reference evidence="13 14" key="1">
    <citation type="submission" date="2021-03" db="EMBL/GenBank/DDBJ databases">
        <title>novel species isolated from a fishpond in China.</title>
        <authorList>
            <person name="Lu H."/>
            <person name="Cai Z."/>
        </authorList>
    </citation>
    <scope>NUCLEOTIDE SEQUENCE [LARGE SCALE GENOMIC DNA]</scope>
    <source>
        <strain evidence="13 14">Y57</strain>
    </source>
</reference>
<dbReference type="Pfam" id="PF02558">
    <property type="entry name" value="ApbA"/>
    <property type="match status" value="1"/>
</dbReference>
<comment type="catalytic activity">
    <reaction evidence="9 10">
        <text>(R)-pantoate + NADP(+) = 2-dehydropantoate + NADPH + H(+)</text>
        <dbReference type="Rhea" id="RHEA:16233"/>
        <dbReference type="ChEBI" id="CHEBI:11561"/>
        <dbReference type="ChEBI" id="CHEBI:15378"/>
        <dbReference type="ChEBI" id="CHEBI:15980"/>
        <dbReference type="ChEBI" id="CHEBI:57783"/>
        <dbReference type="ChEBI" id="CHEBI:58349"/>
        <dbReference type="EC" id="1.1.1.169"/>
    </reaction>
</comment>
<dbReference type="InterPro" id="IPR003710">
    <property type="entry name" value="ApbA"/>
</dbReference>
<proteinExistence type="inferred from homology"/>
<dbReference type="InterPro" id="IPR013332">
    <property type="entry name" value="KPR_N"/>
</dbReference>
<keyword evidence="14" id="KW-1185">Reference proteome</keyword>
<dbReference type="InterPro" id="IPR008927">
    <property type="entry name" value="6-PGluconate_DH-like_C_sf"/>
</dbReference>
<dbReference type="EMBL" id="JAFKCS010000002">
    <property type="protein sequence ID" value="MBN7818940.1"/>
    <property type="molecule type" value="Genomic_DNA"/>
</dbReference>
<comment type="function">
    <text evidence="10">Catalyzes the NADPH-dependent reduction of ketopantoate into pantoic acid.</text>
</comment>
<dbReference type="RefSeq" id="WP_206592763.1">
    <property type="nucleotide sequence ID" value="NZ_JAFKCS010000002.1"/>
</dbReference>
<name>A0ABS3CQH7_9ALTE</name>
<comment type="pathway">
    <text evidence="1 10">Cofactor biosynthesis; (R)-pantothenate biosynthesis; (R)-pantoate from 3-methyl-2-oxobutanoate: step 2/2.</text>
</comment>
<evidence type="ECO:0000256" key="8">
    <source>
        <dbReference type="ARBA" id="ARBA00032024"/>
    </source>
</evidence>
<protein>
    <recommendedName>
        <fullName evidence="4 10">2-dehydropantoate 2-reductase</fullName>
        <ecNumber evidence="3 10">1.1.1.169</ecNumber>
    </recommendedName>
    <alternativeName>
        <fullName evidence="8 10">Ketopantoate reductase</fullName>
    </alternativeName>
</protein>
<dbReference type="InterPro" id="IPR013328">
    <property type="entry name" value="6PGD_dom2"/>
</dbReference>
<feature type="domain" description="Ketopantoate reductase N-terminal" evidence="11">
    <location>
        <begin position="3"/>
        <end position="135"/>
    </location>
</feature>
<evidence type="ECO:0000256" key="10">
    <source>
        <dbReference type="RuleBase" id="RU362068"/>
    </source>
</evidence>
<evidence type="ECO:0000256" key="2">
    <source>
        <dbReference type="ARBA" id="ARBA00007870"/>
    </source>
</evidence>
<dbReference type="SUPFAM" id="SSF48179">
    <property type="entry name" value="6-phosphogluconate dehydrogenase C-terminal domain-like"/>
    <property type="match status" value="1"/>
</dbReference>
<evidence type="ECO:0000256" key="3">
    <source>
        <dbReference type="ARBA" id="ARBA00013014"/>
    </source>
</evidence>
<dbReference type="InterPro" id="IPR036291">
    <property type="entry name" value="NAD(P)-bd_dom_sf"/>
</dbReference>
<dbReference type="PANTHER" id="PTHR43765:SF2">
    <property type="entry name" value="2-DEHYDROPANTOATE 2-REDUCTASE"/>
    <property type="match status" value="1"/>
</dbReference>
<evidence type="ECO:0000259" key="12">
    <source>
        <dbReference type="Pfam" id="PF08546"/>
    </source>
</evidence>
<dbReference type="GO" id="GO:0008677">
    <property type="term" value="F:2-dehydropantoate 2-reductase activity"/>
    <property type="evidence" value="ECO:0007669"/>
    <property type="project" value="UniProtKB-EC"/>
</dbReference>
<evidence type="ECO:0000256" key="1">
    <source>
        <dbReference type="ARBA" id="ARBA00004994"/>
    </source>
</evidence>
<dbReference type="InterPro" id="IPR013752">
    <property type="entry name" value="KPA_reductase"/>
</dbReference>
<evidence type="ECO:0000256" key="6">
    <source>
        <dbReference type="ARBA" id="ARBA00022857"/>
    </source>
</evidence>
<keyword evidence="7 10" id="KW-0560">Oxidoreductase</keyword>
<dbReference type="NCBIfam" id="TIGR00745">
    <property type="entry name" value="apbA_panE"/>
    <property type="match status" value="1"/>
</dbReference>
<comment type="caution">
    <text evidence="13">The sequence shown here is derived from an EMBL/GenBank/DDBJ whole genome shotgun (WGS) entry which is preliminary data.</text>
</comment>
<feature type="domain" description="Ketopantoate reductase C-terminal" evidence="12">
    <location>
        <begin position="171"/>
        <end position="292"/>
    </location>
</feature>
<dbReference type="PANTHER" id="PTHR43765">
    <property type="entry name" value="2-DEHYDROPANTOATE 2-REDUCTASE-RELATED"/>
    <property type="match status" value="1"/>
</dbReference>
<evidence type="ECO:0000259" key="11">
    <source>
        <dbReference type="Pfam" id="PF02558"/>
    </source>
</evidence>
<accession>A0ABS3CQH7</accession>
<evidence type="ECO:0000256" key="5">
    <source>
        <dbReference type="ARBA" id="ARBA00022655"/>
    </source>
</evidence>
<evidence type="ECO:0000256" key="9">
    <source>
        <dbReference type="ARBA" id="ARBA00048793"/>
    </source>
</evidence>
<dbReference type="EC" id="1.1.1.169" evidence="3 10"/>
<evidence type="ECO:0000256" key="7">
    <source>
        <dbReference type="ARBA" id="ARBA00023002"/>
    </source>
</evidence>
<keyword evidence="5 10" id="KW-0566">Pantothenate biosynthesis</keyword>
<evidence type="ECO:0000313" key="13">
    <source>
        <dbReference type="EMBL" id="MBN7818940.1"/>
    </source>
</evidence>
<dbReference type="Gene3D" id="1.10.1040.10">
    <property type="entry name" value="N-(1-d-carboxylethyl)-l-norvaline Dehydrogenase, domain 2"/>
    <property type="match status" value="1"/>
</dbReference>
<dbReference type="InterPro" id="IPR050838">
    <property type="entry name" value="Ketopantoate_reductase"/>
</dbReference>